<evidence type="ECO:0000313" key="1">
    <source>
        <dbReference type="EMBL" id="CCB86351.1"/>
    </source>
</evidence>
<dbReference type="InterPro" id="IPR016024">
    <property type="entry name" value="ARM-type_fold"/>
</dbReference>
<gene>
    <name evidence="1" type="ordered locus">PUV_14010</name>
</gene>
<dbReference type="InterPro" id="IPR011989">
    <property type="entry name" value="ARM-like"/>
</dbReference>
<dbReference type="SUPFAM" id="SSF48371">
    <property type="entry name" value="ARM repeat"/>
    <property type="match status" value="1"/>
</dbReference>
<reference evidence="1 2" key="2">
    <citation type="journal article" date="2011" name="Mol. Biol. Evol.">
        <title>Unity in variety--the pan-genome of the Chlamydiae.</title>
        <authorList>
            <person name="Collingro A."/>
            <person name="Tischler P."/>
            <person name="Weinmaier T."/>
            <person name="Penz T."/>
            <person name="Heinz E."/>
            <person name="Brunham R.C."/>
            <person name="Read T.D."/>
            <person name="Bavoil P.M."/>
            <person name="Sachse K."/>
            <person name="Kahane S."/>
            <person name="Friedman M.G."/>
            <person name="Rattei T."/>
            <person name="Myers G.S."/>
            <person name="Horn M."/>
        </authorList>
    </citation>
    <scope>NUCLEOTIDE SEQUENCE [LARGE SCALE GENOMIC DNA]</scope>
    <source>
        <strain evidence="2">UV7</strain>
    </source>
</reference>
<accession>F8KZL1</accession>
<dbReference type="KEGG" id="puv:PUV_14010"/>
<dbReference type="HOGENOM" id="CLU_477216_0_0_0"/>
<dbReference type="AlphaFoldDB" id="F8KZL1"/>
<keyword evidence="2" id="KW-1185">Reference proteome</keyword>
<reference key="1">
    <citation type="journal article" date="2011" name="Mol. Biol. Evol.">
        <title>Unity in variety -- the pan-genome of the Chlamydiae.</title>
        <authorList>
            <person name="Collingro A."/>
            <person name="Tischler P."/>
            <person name="Weinmaier T."/>
            <person name="Penz T."/>
            <person name="Heinz E."/>
            <person name="Brunham R.C."/>
            <person name="Read T.D."/>
            <person name="Bavoil P.M."/>
            <person name="Sachse K."/>
            <person name="Kahane S."/>
            <person name="Friedman M.G."/>
            <person name="Rattei T."/>
            <person name="Myers G.S.A."/>
            <person name="Horn M."/>
        </authorList>
    </citation>
    <scope>NUCLEOTIDE SEQUENCE</scope>
    <source>
        <strain>UV7</strain>
    </source>
</reference>
<name>F8KZL1_PARAV</name>
<organism evidence="1 2">
    <name type="scientific">Parachlamydia acanthamoebae (strain UV7)</name>
    <dbReference type="NCBI Taxonomy" id="765952"/>
    <lineage>
        <taxon>Bacteria</taxon>
        <taxon>Pseudomonadati</taxon>
        <taxon>Chlamydiota</taxon>
        <taxon>Chlamydiia</taxon>
        <taxon>Parachlamydiales</taxon>
        <taxon>Parachlamydiaceae</taxon>
        <taxon>Parachlamydia</taxon>
    </lineage>
</organism>
<sequence length="571" mass="64289">MNTIQSLDCSRLADKFIDYATKGTNEFEGKPGFSEKVKEIIRAAAELKIGRTLLPELLESGKSITILEGKNDDLIGGNMLNPITSSISLNFAKKIFYTSINEDGERQIVEAPFVYSFLHEATHFKHWIMDPQALQRRLHADSSIPDMDNQEEELTITGSIVGADERDPFNDNAVLAELKLPPRIDHQSYILESPVEAIQEIILSRAIGSLRKILASPEGQKEVVDSAEILLPFIVEIILKCKSSSMLTEYAAIINLLISKGCKSDNALESLVRLIGEVKDLTIRKQYLEVIQQLITAGCKSDNALEPLVRLIEEVKDLTIRKQYLEVIQQLITAGCKSDNALKDATRQASIEIDPIRQKEWFGIIGQLIQVGCKAPNVLENIVGIIQQRTDDRMMQQNWAILIKPLIDETLDVIESKMVQEFCKNMNELISAGYAAIGLEFFNVDHEFHPNRELFVQQSQELQNQIEIINSFIEAEYSLEDMATILKSDCSLMSNIKKFMHLDSLINGTLHVALCGKTFVQGLPGEFLLPQFKRIGEACESIIRSHRQKQDQTKKTLKLLVNLCLLDNIHV</sequence>
<protein>
    <submittedName>
        <fullName evidence="1">Uncharacterized protein</fullName>
    </submittedName>
</protein>
<proteinExistence type="predicted"/>
<dbReference type="eggNOG" id="ENOG502ZERV">
    <property type="taxonomic scope" value="Bacteria"/>
</dbReference>
<dbReference type="EMBL" id="FR872580">
    <property type="protein sequence ID" value="CCB86351.1"/>
    <property type="molecule type" value="Genomic_DNA"/>
</dbReference>
<dbReference type="Gene3D" id="1.25.10.10">
    <property type="entry name" value="Leucine-rich Repeat Variant"/>
    <property type="match status" value="1"/>
</dbReference>
<evidence type="ECO:0000313" key="2">
    <source>
        <dbReference type="Proteomes" id="UP000000495"/>
    </source>
</evidence>
<dbReference type="Proteomes" id="UP000000495">
    <property type="component" value="Chromosome"/>
</dbReference>
<dbReference type="RefSeq" id="WP_013924925.1">
    <property type="nucleotide sequence ID" value="NC_015702.1"/>
</dbReference>